<evidence type="ECO:0000256" key="1">
    <source>
        <dbReference type="SAM" id="Phobius"/>
    </source>
</evidence>
<keyword evidence="1" id="KW-1133">Transmembrane helix</keyword>
<accession>A0A9N9GZV0</accession>
<gene>
    <name evidence="2" type="ORF">FCALED_LOCUS10872</name>
</gene>
<keyword evidence="1" id="KW-0472">Membrane</keyword>
<comment type="caution">
    <text evidence="2">The sequence shown here is derived from an EMBL/GenBank/DDBJ whole genome shotgun (WGS) entry which is preliminary data.</text>
</comment>
<reference evidence="2" key="1">
    <citation type="submission" date="2021-06" db="EMBL/GenBank/DDBJ databases">
        <authorList>
            <person name="Kallberg Y."/>
            <person name="Tangrot J."/>
            <person name="Rosling A."/>
        </authorList>
    </citation>
    <scope>NUCLEOTIDE SEQUENCE</scope>
    <source>
        <strain evidence="2">UK204</strain>
    </source>
</reference>
<name>A0A9N9GZV0_9GLOM</name>
<keyword evidence="3" id="KW-1185">Reference proteome</keyword>
<evidence type="ECO:0000313" key="3">
    <source>
        <dbReference type="Proteomes" id="UP000789570"/>
    </source>
</evidence>
<dbReference type="EMBL" id="CAJVPQ010004225">
    <property type="protein sequence ID" value="CAG8647170.1"/>
    <property type="molecule type" value="Genomic_DNA"/>
</dbReference>
<dbReference type="AlphaFoldDB" id="A0A9N9GZV0"/>
<keyword evidence="1" id="KW-0812">Transmembrane</keyword>
<dbReference type="Proteomes" id="UP000789570">
    <property type="component" value="Unassembled WGS sequence"/>
</dbReference>
<evidence type="ECO:0000313" key="2">
    <source>
        <dbReference type="EMBL" id="CAG8647170.1"/>
    </source>
</evidence>
<feature type="transmembrane region" description="Helical" evidence="1">
    <location>
        <begin position="41"/>
        <end position="59"/>
    </location>
</feature>
<organism evidence="2 3">
    <name type="scientific">Funneliformis caledonium</name>
    <dbReference type="NCBI Taxonomy" id="1117310"/>
    <lineage>
        <taxon>Eukaryota</taxon>
        <taxon>Fungi</taxon>
        <taxon>Fungi incertae sedis</taxon>
        <taxon>Mucoromycota</taxon>
        <taxon>Glomeromycotina</taxon>
        <taxon>Glomeromycetes</taxon>
        <taxon>Glomerales</taxon>
        <taxon>Glomeraceae</taxon>
        <taxon>Funneliformis</taxon>
    </lineage>
</organism>
<feature type="non-terminal residue" evidence="2">
    <location>
        <position position="1"/>
    </location>
</feature>
<sequence length="101" mass="11818">DEHTTPRRNDGGGVNMRQLSEEHENLLGEMREFDRWNSLTFSWWLCGQFLNIVLVGYVAPMERDQTVMGLCGETKISNMKTSWNIILRIILENPMNQYLVE</sequence>
<proteinExistence type="predicted"/>
<protein>
    <submittedName>
        <fullName evidence="2">5359_t:CDS:1</fullName>
    </submittedName>
</protein>